<accession>A0A512PPT2</accession>
<name>A0A512PPT2_9LACO</name>
<evidence type="ECO:0008006" key="5">
    <source>
        <dbReference type="Google" id="ProtNLM"/>
    </source>
</evidence>
<dbReference type="AlphaFoldDB" id="A0A512PPT2"/>
<dbReference type="EMBL" id="BKAM01000056">
    <property type="protein sequence ID" value="GEP73194.1"/>
    <property type="molecule type" value="Genomic_DNA"/>
</dbReference>
<organism evidence="3 4">
    <name type="scientific">Lentilactobacillus rapi</name>
    <dbReference type="NCBI Taxonomy" id="481723"/>
    <lineage>
        <taxon>Bacteria</taxon>
        <taxon>Bacillati</taxon>
        <taxon>Bacillota</taxon>
        <taxon>Bacilli</taxon>
        <taxon>Lactobacillales</taxon>
        <taxon>Lactobacillaceae</taxon>
        <taxon>Lentilactobacillus</taxon>
    </lineage>
</organism>
<dbReference type="OrthoDB" id="2328134at2"/>
<evidence type="ECO:0000313" key="4">
    <source>
        <dbReference type="Proteomes" id="UP000321569"/>
    </source>
</evidence>
<protein>
    <recommendedName>
        <fullName evidence="5">Lipoprotein</fullName>
    </recommendedName>
</protein>
<sequence>MKKFRLVVCVLATMMFATAGCSSNSASHDTKPKITSKTRDKISEYEGVIKTARNLNESGNYKASNKALNGIRIADLSDHGFGSLKTEYFQLQKSNDAFLLKKAKKQNQTSNATNSNGGTTNLSTNSSFSNYPKFAGDYEFYNYDPDRLQSDLVIDSDGTVLQENTDGTSFHGVATISGYSQGGILSYDVTTDTNKTKSINSNVKVTVTWSNGQNETYYGYTSYDGNSVLTDGKSYDGDLVNEVWVKY</sequence>
<evidence type="ECO:0000313" key="3">
    <source>
        <dbReference type="EMBL" id="GEP73194.1"/>
    </source>
</evidence>
<dbReference type="STRING" id="1423795.FD12_GL002576"/>
<feature type="chain" id="PRO_5038949027" description="Lipoprotein" evidence="2">
    <location>
        <begin position="20"/>
        <end position="247"/>
    </location>
</feature>
<proteinExistence type="predicted"/>
<reference evidence="3 4" key="1">
    <citation type="submission" date="2019-07" db="EMBL/GenBank/DDBJ databases">
        <title>Whole genome shotgun sequence of Lactobacillus rapi NBRC 109618.</title>
        <authorList>
            <person name="Hosoyama A."/>
            <person name="Uohara A."/>
            <person name="Ohji S."/>
            <person name="Ichikawa N."/>
        </authorList>
    </citation>
    <scope>NUCLEOTIDE SEQUENCE [LARGE SCALE GENOMIC DNA]</scope>
    <source>
        <strain evidence="3 4">NBRC 109618</strain>
    </source>
</reference>
<gene>
    <name evidence="3" type="ORF">LRA02_20620</name>
</gene>
<dbReference type="RefSeq" id="WP_054748958.1">
    <property type="nucleotide sequence ID" value="NZ_BKAM01000056.1"/>
</dbReference>
<feature type="region of interest" description="Disordered" evidence="1">
    <location>
        <begin position="104"/>
        <end position="126"/>
    </location>
</feature>
<keyword evidence="2" id="KW-0732">Signal</keyword>
<dbReference type="Proteomes" id="UP000321569">
    <property type="component" value="Unassembled WGS sequence"/>
</dbReference>
<evidence type="ECO:0000256" key="1">
    <source>
        <dbReference type="SAM" id="MobiDB-lite"/>
    </source>
</evidence>
<feature type="signal peptide" evidence="2">
    <location>
        <begin position="1"/>
        <end position="19"/>
    </location>
</feature>
<dbReference type="PROSITE" id="PS51257">
    <property type="entry name" value="PROKAR_LIPOPROTEIN"/>
    <property type="match status" value="1"/>
</dbReference>
<feature type="compositionally biased region" description="Low complexity" evidence="1">
    <location>
        <begin position="109"/>
        <end position="126"/>
    </location>
</feature>
<comment type="caution">
    <text evidence="3">The sequence shown here is derived from an EMBL/GenBank/DDBJ whole genome shotgun (WGS) entry which is preliminary data.</text>
</comment>
<evidence type="ECO:0000256" key="2">
    <source>
        <dbReference type="SAM" id="SignalP"/>
    </source>
</evidence>